<proteinExistence type="inferred from homology"/>
<evidence type="ECO:0000256" key="1">
    <source>
        <dbReference type="ARBA" id="ARBA00008791"/>
    </source>
</evidence>
<evidence type="ECO:0000313" key="4">
    <source>
        <dbReference type="Proteomes" id="UP001549099"/>
    </source>
</evidence>
<comment type="similarity">
    <text evidence="1">Belongs to the universal stress protein A family.</text>
</comment>
<evidence type="ECO:0000313" key="3">
    <source>
        <dbReference type="EMBL" id="MET3574883.1"/>
    </source>
</evidence>
<dbReference type="InterPro" id="IPR006015">
    <property type="entry name" value="Universal_stress_UspA"/>
</dbReference>
<dbReference type="CDD" id="cd00293">
    <property type="entry name" value="USP-like"/>
    <property type="match status" value="1"/>
</dbReference>
<reference evidence="3 4" key="1">
    <citation type="submission" date="2024-06" db="EMBL/GenBank/DDBJ databases">
        <title>Genomic Encyclopedia of Type Strains, Phase IV (KMG-IV): sequencing the most valuable type-strain genomes for metagenomic binning, comparative biology and taxonomic classification.</title>
        <authorList>
            <person name="Goeker M."/>
        </authorList>
    </citation>
    <scope>NUCLEOTIDE SEQUENCE [LARGE SCALE GENOMIC DNA]</scope>
    <source>
        <strain evidence="3 4">DSM 26128</strain>
    </source>
</reference>
<dbReference type="Proteomes" id="UP001549099">
    <property type="component" value="Unassembled WGS sequence"/>
</dbReference>
<dbReference type="Pfam" id="PF00582">
    <property type="entry name" value="Usp"/>
    <property type="match status" value="1"/>
</dbReference>
<feature type="domain" description="UspA" evidence="2">
    <location>
        <begin position="4"/>
        <end position="120"/>
    </location>
</feature>
<dbReference type="PANTHER" id="PTHR31964:SF113">
    <property type="entry name" value="USPA DOMAIN-CONTAINING PROTEIN"/>
    <property type="match status" value="1"/>
</dbReference>
<accession>A0ABV2G9C1</accession>
<gene>
    <name evidence="3" type="ORF">ABID49_000765</name>
</gene>
<dbReference type="InterPro" id="IPR006016">
    <property type="entry name" value="UspA"/>
</dbReference>
<keyword evidence="4" id="KW-1185">Reference proteome</keyword>
<dbReference type="PRINTS" id="PR01438">
    <property type="entry name" value="UNVRSLSTRESS"/>
</dbReference>
<dbReference type="InterPro" id="IPR014729">
    <property type="entry name" value="Rossmann-like_a/b/a_fold"/>
</dbReference>
<protein>
    <submittedName>
        <fullName evidence="3">Nucleotide-binding universal stress UspA family protein</fullName>
    </submittedName>
</protein>
<evidence type="ECO:0000259" key="2">
    <source>
        <dbReference type="Pfam" id="PF00582"/>
    </source>
</evidence>
<dbReference type="PANTHER" id="PTHR31964">
    <property type="entry name" value="ADENINE NUCLEOTIDE ALPHA HYDROLASES-LIKE SUPERFAMILY PROTEIN"/>
    <property type="match status" value="1"/>
</dbReference>
<dbReference type="Gene3D" id="3.40.50.620">
    <property type="entry name" value="HUPs"/>
    <property type="match status" value="1"/>
</dbReference>
<dbReference type="EMBL" id="JBEPLW010000002">
    <property type="protein sequence ID" value="MET3574883.1"/>
    <property type="molecule type" value="Genomic_DNA"/>
</dbReference>
<sequence>MALFQQVLVAYDGSDCSRKALEKAAGLIREGRKIHVHVMHVSDPPSMDLYSLFGPSLSQDVLQKMDEAARRTIGDAKKIMAGHEETCCFVQQEGNAGEALIDYANEHGIDLIILGSRGLGKRHASRQRQPIRRPICRLSGPDCKMKDWEGTVGRNFGVWDANSEDDRQIRSMERNIGAWRPISEYGIENRSKAVKFGAWNEISEHGARFRSMGSKIGARPSNSE</sequence>
<dbReference type="SUPFAM" id="SSF52402">
    <property type="entry name" value="Adenine nucleotide alpha hydrolases-like"/>
    <property type="match status" value="1"/>
</dbReference>
<name>A0ABV2G9C1_9BACL</name>
<organism evidence="3 4">
    <name type="scientific">Bhargavaea ullalensis</name>
    <dbReference type="NCBI Taxonomy" id="1265685"/>
    <lineage>
        <taxon>Bacteria</taxon>
        <taxon>Bacillati</taxon>
        <taxon>Bacillota</taxon>
        <taxon>Bacilli</taxon>
        <taxon>Bacillales</taxon>
        <taxon>Caryophanaceae</taxon>
        <taxon>Bhargavaea</taxon>
    </lineage>
</organism>
<comment type="caution">
    <text evidence="3">The sequence shown here is derived from an EMBL/GenBank/DDBJ whole genome shotgun (WGS) entry which is preliminary data.</text>
</comment>